<dbReference type="InterPro" id="IPR051159">
    <property type="entry name" value="Hexapeptide_acetyltransf"/>
</dbReference>
<evidence type="ECO:0000313" key="1">
    <source>
        <dbReference type="EMBL" id="CAH0993311.1"/>
    </source>
</evidence>
<proteinExistence type="predicted"/>
<dbReference type="EC" id="2.3.1.89" evidence="1"/>
<dbReference type="InterPro" id="IPR001451">
    <property type="entry name" value="Hexapep"/>
</dbReference>
<dbReference type="InterPro" id="IPR011004">
    <property type="entry name" value="Trimer_LpxA-like_sf"/>
</dbReference>
<gene>
    <name evidence="1" type="primary">dapH_2</name>
    <name evidence="1" type="ORF">SIN8267_03459</name>
</gene>
<accession>A0ABN8ESI6</accession>
<dbReference type="RefSeq" id="WP_290368539.1">
    <property type="nucleotide sequence ID" value="NZ_CAKLPX010000007.1"/>
</dbReference>
<dbReference type="PANTHER" id="PTHR23416">
    <property type="entry name" value="SIALIC ACID SYNTHASE-RELATED"/>
    <property type="match status" value="1"/>
</dbReference>
<keyword evidence="1" id="KW-0012">Acyltransferase</keyword>
<evidence type="ECO:0000313" key="2">
    <source>
        <dbReference type="Proteomes" id="UP000838100"/>
    </source>
</evidence>
<organism evidence="1 2">
    <name type="scientific">Sinobacterium norvegicum</name>
    <dbReference type="NCBI Taxonomy" id="1641715"/>
    <lineage>
        <taxon>Bacteria</taxon>
        <taxon>Pseudomonadati</taxon>
        <taxon>Pseudomonadota</taxon>
        <taxon>Gammaproteobacteria</taxon>
        <taxon>Cellvibrionales</taxon>
        <taxon>Spongiibacteraceae</taxon>
        <taxon>Sinobacterium</taxon>
    </lineage>
</organism>
<keyword evidence="1" id="KW-0808">Transferase</keyword>
<protein>
    <submittedName>
        <fullName evidence="1">2,3,4,5-tetrahydropyridine-2,6-dicarboxylate N-acetyltransferase</fullName>
        <ecNumber evidence="1">2.3.1.89</ecNumber>
    </submittedName>
</protein>
<keyword evidence="2" id="KW-1185">Reference proteome</keyword>
<dbReference type="GO" id="GO:0047200">
    <property type="term" value="F:tetrahydrodipicolinate N-acetyltransferase activity"/>
    <property type="evidence" value="ECO:0007669"/>
    <property type="project" value="UniProtKB-EC"/>
</dbReference>
<dbReference type="Gene3D" id="2.160.10.10">
    <property type="entry name" value="Hexapeptide repeat proteins"/>
    <property type="match status" value="1"/>
</dbReference>
<dbReference type="SUPFAM" id="SSF51161">
    <property type="entry name" value="Trimeric LpxA-like enzymes"/>
    <property type="match status" value="1"/>
</dbReference>
<dbReference type="Proteomes" id="UP000838100">
    <property type="component" value="Unassembled WGS sequence"/>
</dbReference>
<dbReference type="CDD" id="cd04647">
    <property type="entry name" value="LbH_MAT_like"/>
    <property type="match status" value="1"/>
</dbReference>
<reference evidence="1" key="1">
    <citation type="submission" date="2021-12" db="EMBL/GenBank/DDBJ databases">
        <authorList>
            <person name="Rodrigo-Torres L."/>
            <person name="Arahal R. D."/>
            <person name="Lucena T."/>
        </authorList>
    </citation>
    <scope>NUCLEOTIDE SEQUENCE</scope>
    <source>
        <strain evidence="1">CECT 8267</strain>
    </source>
</reference>
<dbReference type="Pfam" id="PF00132">
    <property type="entry name" value="Hexapep"/>
    <property type="match status" value="1"/>
</dbReference>
<dbReference type="EMBL" id="CAKLPX010000007">
    <property type="protein sequence ID" value="CAH0993311.1"/>
    <property type="molecule type" value="Genomic_DNA"/>
</dbReference>
<comment type="caution">
    <text evidence="1">The sequence shown here is derived from an EMBL/GenBank/DDBJ whole genome shotgun (WGS) entry which is preliminary data.</text>
</comment>
<name>A0ABN8ESI6_9GAMM</name>
<sequence>MIKIIIRKIIARVRYLRLKFRSPNFIIDLNNFYCGTGCFVSPKNSIVIGSDFYMGIACHLASDAVIGSDVLFASRVSLVGGDHKIDGITGPIRASGRGEFKTITIEDNVWVGHGAIIMAGVYISSGAVVAAGSVVTKDVSGNAVVGGNPARLIRYREV</sequence>